<dbReference type="InterPro" id="IPR006860">
    <property type="entry name" value="FecR"/>
</dbReference>
<evidence type="ECO:0000313" key="4">
    <source>
        <dbReference type="EMBL" id="SFK55933.1"/>
    </source>
</evidence>
<dbReference type="PIRSF" id="PIRSF018266">
    <property type="entry name" value="FecR"/>
    <property type="match status" value="1"/>
</dbReference>
<gene>
    <name evidence="4" type="ORF">SAMN04488498_10882</name>
</gene>
<dbReference type="GO" id="GO:0016989">
    <property type="term" value="F:sigma factor antagonist activity"/>
    <property type="evidence" value="ECO:0007669"/>
    <property type="project" value="TreeGrafter"/>
</dbReference>
<feature type="transmembrane region" description="Helical" evidence="1">
    <location>
        <begin position="76"/>
        <end position="97"/>
    </location>
</feature>
<dbReference type="InterPro" id="IPR012373">
    <property type="entry name" value="Ferrdict_sens_TM"/>
</dbReference>
<feature type="domain" description="FecR N-terminal" evidence="3">
    <location>
        <begin position="3"/>
        <end position="39"/>
    </location>
</feature>
<evidence type="ECO:0000313" key="5">
    <source>
        <dbReference type="Proteomes" id="UP000323300"/>
    </source>
</evidence>
<dbReference type="Gene3D" id="3.55.50.30">
    <property type="match status" value="1"/>
</dbReference>
<dbReference type="InterPro" id="IPR032623">
    <property type="entry name" value="FecR_N"/>
</dbReference>
<name>A0A1I4AI38_9HYPH</name>
<dbReference type="Pfam" id="PF04773">
    <property type="entry name" value="FecR"/>
    <property type="match status" value="1"/>
</dbReference>
<dbReference type="Proteomes" id="UP000323300">
    <property type="component" value="Unassembled WGS sequence"/>
</dbReference>
<dbReference type="EMBL" id="FOSL01000008">
    <property type="protein sequence ID" value="SFK55933.1"/>
    <property type="molecule type" value="Genomic_DNA"/>
</dbReference>
<organism evidence="4 5">
    <name type="scientific">Neomesorhizobium albiziae</name>
    <dbReference type="NCBI Taxonomy" id="335020"/>
    <lineage>
        <taxon>Bacteria</taxon>
        <taxon>Pseudomonadati</taxon>
        <taxon>Pseudomonadota</taxon>
        <taxon>Alphaproteobacteria</taxon>
        <taxon>Hyphomicrobiales</taxon>
        <taxon>Phyllobacteriaceae</taxon>
        <taxon>Neomesorhizobium</taxon>
    </lineage>
</organism>
<feature type="domain" description="FecR protein" evidence="2">
    <location>
        <begin position="100"/>
        <end position="190"/>
    </location>
</feature>
<dbReference type="AlphaFoldDB" id="A0A1I4AI38"/>
<accession>A0A1I4AI38</accession>
<sequence length="308" mass="32236">MDARDWIVRLNSGSVSSEELDRFNAWQAQSPAHERAFAQERQFWRLLGGLEGSEAAAPLPASTVSRRRGPVSRRTFLAGGALVAGVAIAAPALVTWLRADFVTGSGEQANVDLPDGSAALLNTDSAIAVDFSAGSRRVDLLGGEVQFSVRPDAASPFRVLSLGGTSETAGAVFAVRSIDGEVTVTCAQGVASVTGGDADAASPVQVSAGRQTRYAKGRAPRPAAAIDLDVELAWQNGRLVFEGKPFGAAIRELGRYISERVVIANHSRDDVPVSAVFSMSGVYEAIEALAHTQGLAVRRVPGVAILIS</sequence>
<proteinExistence type="predicted"/>
<protein>
    <submittedName>
        <fullName evidence="4">FecR family protein</fullName>
    </submittedName>
</protein>
<evidence type="ECO:0000259" key="2">
    <source>
        <dbReference type="Pfam" id="PF04773"/>
    </source>
</evidence>
<keyword evidence="1" id="KW-0472">Membrane</keyword>
<keyword evidence="1" id="KW-0812">Transmembrane</keyword>
<evidence type="ECO:0000259" key="3">
    <source>
        <dbReference type="Pfam" id="PF16220"/>
    </source>
</evidence>
<evidence type="ECO:0000256" key="1">
    <source>
        <dbReference type="SAM" id="Phobius"/>
    </source>
</evidence>
<dbReference type="RefSeq" id="WP_244621728.1">
    <property type="nucleotide sequence ID" value="NZ_BSPE01000048.1"/>
</dbReference>
<dbReference type="Pfam" id="PF16220">
    <property type="entry name" value="DUF4880"/>
    <property type="match status" value="1"/>
</dbReference>
<dbReference type="Gene3D" id="2.60.120.1440">
    <property type="match status" value="1"/>
</dbReference>
<keyword evidence="1" id="KW-1133">Transmembrane helix</keyword>
<reference evidence="4 5" key="1">
    <citation type="submission" date="2016-10" db="EMBL/GenBank/DDBJ databases">
        <authorList>
            <person name="Varghese N."/>
            <person name="Submissions S."/>
        </authorList>
    </citation>
    <scope>NUCLEOTIDE SEQUENCE [LARGE SCALE GENOMIC DNA]</scope>
    <source>
        <strain evidence="4 5">DSM 21822</strain>
    </source>
</reference>
<dbReference type="PANTHER" id="PTHR30273">
    <property type="entry name" value="PERIPLASMIC SIGNAL SENSOR AND SIGMA FACTOR ACTIVATOR FECR-RELATED"/>
    <property type="match status" value="1"/>
</dbReference>
<dbReference type="PANTHER" id="PTHR30273:SF2">
    <property type="entry name" value="PROTEIN FECR"/>
    <property type="match status" value="1"/>
</dbReference>
<keyword evidence="5" id="KW-1185">Reference proteome</keyword>